<comment type="caution">
    <text evidence="12">The sequence shown here is derived from an EMBL/GenBank/DDBJ whole genome shotgun (WGS) entry which is preliminary data.</text>
</comment>
<dbReference type="Proteomes" id="UP000554482">
    <property type="component" value="Unassembled WGS sequence"/>
</dbReference>
<evidence type="ECO:0000256" key="7">
    <source>
        <dbReference type="ARBA" id="ARBA00047838"/>
    </source>
</evidence>
<evidence type="ECO:0000256" key="10">
    <source>
        <dbReference type="RuleBase" id="RU003657"/>
    </source>
</evidence>
<dbReference type="InterPro" id="IPR011060">
    <property type="entry name" value="RibuloseP-bd_barrel"/>
</dbReference>
<dbReference type="NCBIfam" id="TIGR00059">
    <property type="entry name" value="L17"/>
    <property type="match status" value="1"/>
</dbReference>
<dbReference type="FunFam" id="3.40.50.880:FF:000036">
    <property type="entry name" value="Imidazole glycerol phosphate synthase hisHF"/>
    <property type="match status" value="1"/>
</dbReference>
<dbReference type="AlphaFoldDB" id="A0A7J6UXK0"/>
<dbReference type="InterPro" id="IPR010139">
    <property type="entry name" value="Imidazole-glycPsynth_HisH"/>
</dbReference>
<comment type="catalytic activity">
    <reaction evidence="7">
        <text>5-[(5-phospho-1-deoxy-D-ribulos-1-ylimino)methylamino]-1-(5-phospho-beta-D-ribosyl)imidazole-4-carboxamide + L-glutamine = D-erythro-1-(imidazol-4-yl)glycerol 3-phosphate + 5-amino-1-(5-phospho-beta-D-ribosyl)imidazole-4-carboxamide + L-glutamate + H(+)</text>
        <dbReference type="Rhea" id="RHEA:24793"/>
        <dbReference type="ChEBI" id="CHEBI:15378"/>
        <dbReference type="ChEBI" id="CHEBI:29985"/>
        <dbReference type="ChEBI" id="CHEBI:58278"/>
        <dbReference type="ChEBI" id="CHEBI:58359"/>
        <dbReference type="ChEBI" id="CHEBI:58475"/>
        <dbReference type="ChEBI" id="CHEBI:58525"/>
        <dbReference type="EC" id="4.3.2.10"/>
    </reaction>
</comment>
<comment type="catalytic activity">
    <reaction evidence="8">
        <text>L-glutamine + H2O = L-glutamate + NH4(+)</text>
        <dbReference type="Rhea" id="RHEA:15889"/>
        <dbReference type="ChEBI" id="CHEBI:15377"/>
        <dbReference type="ChEBI" id="CHEBI:28938"/>
        <dbReference type="ChEBI" id="CHEBI:29985"/>
        <dbReference type="ChEBI" id="CHEBI:58359"/>
        <dbReference type="EC" id="3.5.1.2"/>
    </reaction>
</comment>
<comment type="pathway">
    <text evidence="1">Amino-acid biosynthesis; L-histidine biosynthesis; L-histidine from 5-phospho-alpha-D-ribose 1-diphosphate: step 5/9.</text>
</comment>
<dbReference type="InterPro" id="IPR006062">
    <property type="entry name" value="His_biosynth"/>
</dbReference>
<keyword evidence="9" id="KW-0687">Ribonucleoprotein</keyword>
<dbReference type="GO" id="GO:1990904">
    <property type="term" value="C:ribonucleoprotein complex"/>
    <property type="evidence" value="ECO:0007669"/>
    <property type="project" value="UniProtKB-KW"/>
</dbReference>
<dbReference type="Gene3D" id="3.40.50.880">
    <property type="match status" value="1"/>
</dbReference>
<dbReference type="GO" id="GO:0003735">
    <property type="term" value="F:structural constituent of ribosome"/>
    <property type="evidence" value="ECO:0007669"/>
    <property type="project" value="InterPro"/>
</dbReference>
<dbReference type="SUPFAM" id="SSF52317">
    <property type="entry name" value="Class I glutamine amidotransferase-like"/>
    <property type="match status" value="1"/>
</dbReference>
<dbReference type="Pfam" id="PF00117">
    <property type="entry name" value="GATase"/>
    <property type="match status" value="1"/>
</dbReference>
<evidence type="ECO:0000256" key="3">
    <source>
        <dbReference type="ARBA" id="ARBA00022801"/>
    </source>
</evidence>
<dbReference type="PANTHER" id="PTHR21235:SF2">
    <property type="entry name" value="IMIDAZOLE GLYCEROL PHOSPHATE SYNTHASE HISHF"/>
    <property type="match status" value="1"/>
</dbReference>
<evidence type="ECO:0000256" key="2">
    <source>
        <dbReference type="ARBA" id="ARBA00022605"/>
    </source>
</evidence>
<name>A0A7J6UXK0_THATH</name>
<gene>
    <name evidence="12" type="ORF">FRX31_033500</name>
</gene>
<dbReference type="CDD" id="cd01748">
    <property type="entry name" value="GATase1_IGP_Synthase"/>
    <property type="match status" value="1"/>
</dbReference>
<dbReference type="GO" id="GO:0006412">
    <property type="term" value="P:translation"/>
    <property type="evidence" value="ECO:0007669"/>
    <property type="project" value="InterPro"/>
</dbReference>
<organism evidence="12 13">
    <name type="scientific">Thalictrum thalictroides</name>
    <name type="common">Rue-anemone</name>
    <name type="synonym">Anemone thalictroides</name>
    <dbReference type="NCBI Taxonomy" id="46969"/>
    <lineage>
        <taxon>Eukaryota</taxon>
        <taxon>Viridiplantae</taxon>
        <taxon>Streptophyta</taxon>
        <taxon>Embryophyta</taxon>
        <taxon>Tracheophyta</taxon>
        <taxon>Spermatophyta</taxon>
        <taxon>Magnoliopsida</taxon>
        <taxon>Ranunculales</taxon>
        <taxon>Ranunculaceae</taxon>
        <taxon>Thalictroideae</taxon>
        <taxon>Thalictrum</taxon>
    </lineage>
</organism>
<evidence type="ECO:0000256" key="8">
    <source>
        <dbReference type="ARBA" id="ARBA00049534"/>
    </source>
</evidence>
<evidence type="ECO:0000259" key="11">
    <source>
        <dbReference type="Pfam" id="PF00117"/>
    </source>
</evidence>
<reference evidence="12 13" key="1">
    <citation type="submission" date="2020-06" db="EMBL/GenBank/DDBJ databases">
        <title>Transcriptomic and genomic resources for Thalictrum thalictroides and T. hernandezii: Facilitating candidate gene discovery in an emerging model plant lineage.</title>
        <authorList>
            <person name="Arias T."/>
            <person name="Riano-Pachon D.M."/>
            <person name="Di Stilio V.S."/>
        </authorList>
    </citation>
    <scope>NUCLEOTIDE SEQUENCE [LARGE SCALE GENOMIC DNA]</scope>
    <source>
        <strain evidence="13">cv. WT478/WT964</strain>
        <tissue evidence="12">Leaves</tissue>
    </source>
</reference>
<feature type="domain" description="Glutamine amidotransferase" evidence="11">
    <location>
        <begin position="138"/>
        <end position="319"/>
    </location>
</feature>
<dbReference type="InterPro" id="IPR000456">
    <property type="entry name" value="Ribosomal_bL17"/>
</dbReference>
<dbReference type="UniPathway" id="UPA00031">
    <property type="reaction ID" value="UER00010"/>
</dbReference>
<keyword evidence="9" id="KW-0689">Ribosomal protein</keyword>
<dbReference type="SUPFAM" id="SSF51366">
    <property type="entry name" value="Ribulose-phoshate binding barrel"/>
    <property type="match status" value="1"/>
</dbReference>
<dbReference type="EMBL" id="JABWDY010042092">
    <property type="protein sequence ID" value="KAF5176910.1"/>
    <property type="molecule type" value="Genomic_DNA"/>
</dbReference>
<evidence type="ECO:0000256" key="1">
    <source>
        <dbReference type="ARBA" id="ARBA00005091"/>
    </source>
</evidence>
<keyword evidence="4" id="KW-0315">Glutamine amidotransferase</keyword>
<comment type="similarity">
    <text evidence="10">Belongs to the HisA/HisF family.</text>
</comment>
<keyword evidence="2 10" id="KW-0028">Amino-acid biosynthesis</keyword>
<dbReference type="PANTHER" id="PTHR21235">
    <property type="entry name" value="IMIDAZOLE GLYCEROL PHOSPHATE SYNTHASE SUBUNIT HISF/H IGP SYNTHASE SUBUNIT HISF/H"/>
    <property type="match status" value="1"/>
</dbReference>
<dbReference type="InterPro" id="IPR017926">
    <property type="entry name" value="GATASE"/>
</dbReference>
<evidence type="ECO:0000313" key="13">
    <source>
        <dbReference type="Proteomes" id="UP000554482"/>
    </source>
</evidence>
<keyword evidence="13" id="KW-1185">Reference proteome</keyword>
<dbReference type="InterPro" id="IPR029062">
    <property type="entry name" value="Class_I_gatase-like"/>
</dbReference>
<dbReference type="NCBIfam" id="TIGR01855">
    <property type="entry name" value="IMP_synth_hisH"/>
    <property type="match status" value="1"/>
</dbReference>
<dbReference type="GO" id="GO:0000107">
    <property type="term" value="F:imidazoleglycerol-phosphate synthase activity"/>
    <property type="evidence" value="ECO:0007669"/>
    <property type="project" value="TreeGrafter"/>
</dbReference>
<sequence>MRKLNRPTGHRMSMLRTMVSQLVKHERIETTVAKAKEVRRLADNMVQLGKEGTLCAARRAAAFVRGDDVIHKLFTEMAYRYKDRTGGYTRLLRTRIRVGDAAPMAYIEFVDRENELRQAKPATPQAPQRAPLDPWTSVRNAIRSLGYNIKDVQTPEDILNADRLIFPGVGAFAAAMDVLNQNGMAEALCTYIENDRPFLGICLGLQLLFESSEEKGLVKGLGLIPGVVGRFDSSNGVRVPHIGWNALQITKDSGILEDVGGQHVYFVHSYRAIPSGANQEWISSTCNYGDNFIASVRKGNVHAVQFHPEKSGDVGLSVLARFLQSKSYTAKRATKGKASKLAKRVIACLDVRANDNGDLVVTKGDQYDVREHTKENEVRNLGKPVELARQYYKDGADEVSFLNITGFRDFPLGDLPMLEVLRYTSENVFVPLTVGGGIRDFTDGNGRHYSSLEVASEYFRSGADKVSIGSDAVYAAEAYLRTGVKTGNSSLEQISRVYGNQAVVVSIDPRRVYIRNPEDVEFKTVRVANPGPGGEEYAWYQCTVNGGREGRPIGAYELAKAVEELGAGEILLNCIDCD</sequence>
<evidence type="ECO:0000313" key="12">
    <source>
        <dbReference type="EMBL" id="KAF5176910.1"/>
    </source>
</evidence>
<dbReference type="OrthoDB" id="10254903at2759"/>
<dbReference type="GO" id="GO:0016829">
    <property type="term" value="F:lyase activity"/>
    <property type="evidence" value="ECO:0007669"/>
    <property type="project" value="UniProtKB-KW"/>
</dbReference>
<dbReference type="GO" id="GO:0004359">
    <property type="term" value="F:glutaminase activity"/>
    <property type="evidence" value="ECO:0007669"/>
    <property type="project" value="UniProtKB-EC"/>
</dbReference>
<dbReference type="HAMAP" id="MF_00278">
    <property type="entry name" value="HisH"/>
    <property type="match status" value="1"/>
</dbReference>
<dbReference type="Pfam" id="PF01196">
    <property type="entry name" value="Ribosomal_L17"/>
    <property type="match status" value="1"/>
</dbReference>
<proteinExistence type="inferred from homology"/>
<comment type="similarity">
    <text evidence="9">Belongs to the bacterial ribosomal protein bL17 family.</text>
</comment>
<feature type="non-terminal residue" evidence="12">
    <location>
        <position position="1"/>
    </location>
</feature>
<accession>A0A7J6UXK0</accession>
<keyword evidence="5 10" id="KW-0368">Histidine biosynthesis</keyword>
<evidence type="ECO:0000256" key="9">
    <source>
        <dbReference type="RuleBase" id="RU000660"/>
    </source>
</evidence>
<dbReference type="FunFam" id="3.90.1030.10:FF:000004">
    <property type="entry name" value="50S ribosomal protein L17"/>
    <property type="match status" value="1"/>
</dbReference>
<dbReference type="Gene3D" id="3.90.1030.10">
    <property type="entry name" value="Ribosomal protein L17"/>
    <property type="match status" value="1"/>
</dbReference>
<dbReference type="GO" id="GO:0000105">
    <property type="term" value="P:L-histidine biosynthetic process"/>
    <property type="evidence" value="ECO:0007669"/>
    <property type="project" value="UniProtKB-UniPathway"/>
</dbReference>
<evidence type="ECO:0000256" key="4">
    <source>
        <dbReference type="ARBA" id="ARBA00022962"/>
    </source>
</evidence>
<dbReference type="Pfam" id="PF00977">
    <property type="entry name" value="His_biosynth"/>
    <property type="match status" value="1"/>
</dbReference>
<dbReference type="Gene3D" id="3.20.20.70">
    <property type="entry name" value="Aldolase class I"/>
    <property type="match status" value="1"/>
</dbReference>
<keyword evidence="6" id="KW-0456">Lyase</keyword>
<protein>
    <submittedName>
        <fullName evidence="12">Imidazole glycerol phosphate synthase subunit hish</fullName>
    </submittedName>
</protein>
<dbReference type="GO" id="GO:0005840">
    <property type="term" value="C:ribosome"/>
    <property type="evidence" value="ECO:0007669"/>
    <property type="project" value="UniProtKB-KW"/>
</dbReference>
<evidence type="ECO:0000256" key="5">
    <source>
        <dbReference type="ARBA" id="ARBA00023102"/>
    </source>
</evidence>
<dbReference type="InterPro" id="IPR036373">
    <property type="entry name" value="Ribosomal_bL17_sf"/>
</dbReference>
<dbReference type="InterPro" id="IPR013785">
    <property type="entry name" value="Aldolase_TIM"/>
</dbReference>
<keyword evidence="3" id="KW-0378">Hydrolase</keyword>
<dbReference type="PROSITE" id="PS51273">
    <property type="entry name" value="GATASE_TYPE_1"/>
    <property type="match status" value="1"/>
</dbReference>
<dbReference type="SUPFAM" id="SSF64263">
    <property type="entry name" value="Prokaryotic ribosomal protein L17"/>
    <property type="match status" value="1"/>
</dbReference>
<dbReference type="PROSITE" id="PS51274">
    <property type="entry name" value="GATASE_COBBQ"/>
    <property type="match status" value="1"/>
</dbReference>
<dbReference type="InterPro" id="IPR050064">
    <property type="entry name" value="IGPS_HisA/HisF"/>
</dbReference>
<evidence type="ECO:0000256" key="6">
    <source>
        <dbReference type="ARBA" id="ARBA00023239"/>
    </source>
</evidence>